<accession>A0A0G3H1S2</accession>
<organism evidence="1 2">
    <name type="scientific">Corynebacterium mustelae</name>
    <dbReference type="NCBI Taxonomy" id="571915"/>
    <lineage>
        <taxon>Bacteria</taxon>
        <taxon>Bacillati</taxon>
        <taxon>Actinomycetota</taxon>
        <taxon>Actinomycetes</taxon>
        <taxon>Mycobacteriales</taxon>
        <taxon>Corynebacteriaceae</taxon>
        <taxon>Corynebacterium</taxon>
    </lineage>
</organism>
<dbReference type="PATRIC" id="fig|571915.4.peg.3297"/>
<sequence length="122" mass="13404">MFLAGKPVCTQCWLDYKLRYMTIFIRLDMTIPGAGSTTHIAELEEIDSSSCRMLRIIELDPHGVIHGGAASGVVAGLAAPPQDIVPHPRNYGDFPDITTTEISETDFNALWAETLAKFPELN</sequence>
<proteinExistence type="predicted"/>
<reference evidence="2" key="2">
    <citation type="submission" date="2015-05" db="EMBL/GenBank/DDBJ databases">
        <title>Complete genome sequence of Corynebacterium mustelae DSM 45274, isolated from various tissues of a male ferret with lethal sepsis.</title>
        <authorList>
            <person name="Ruckert C."/>
            <person name="Albersmeier A."/>
            <person name="Winkler A."/>
            <person name="Tauch A."/>
        </authorList>
    </citation>
    <scope>NUCLEOTIDE SEQUENCE [LARGE SCALE GENOMIC DNA]</scope>
    <source>
        <strain evidence="2">DSM 45274</strain>
    </source>
</reference>
<dbReference type="EMBL" id="CP011542">
    <property type="protein sequence ID" value="AKK07361.1"/>
    <property type="molecule type" value="Genomic_DNA"/>
</dbReference>
<reference evidence="1 2" key="1">
    <citation type="journal article" date="2015" name="Genome Announc.">
        <title>Complete Genome Sequence of the Type Strain Corynebacterium mustelae DSM 45274, Isolated from Various Tissues of a Male Ferret with Lethal Sepsis.</title>
        <authorList>
            <person name="Ruckert C."/>
            <person name="Eimer J."/>
            <person name="Winkler A."/>
            <person name="Tauch A."/>
        </authorList>
    </citation>
    <scope>NUCLEOTIDE SEQUENCE [LARGE SCALE GENOMIC DNA]</scope>
    <source>
        <strain evidence="1 2">DSM 45274</strain>
    </source>
</reference>
<dbReference type="AlphaFoldDB" id="A0A0G3H1S2"/>
<protein>
    <submittedName>
        <fullName evidence="1">Uncharacterized protein</fullName>
    </submittedName>
</protein>
<name>A0A0G3H1S2_9CORY</name>
<dbReference type="KEGG" id="cmv:CMUST_15360"/>
<keyword evidence="2" id="KW-1185">Reference proteome</keyword>
<dbReference type="STRING" id="571915.CMUST_15360"/>
<dbReference type="Proteomes" id="UP000035199">
    <property type="component" value="Chromosome"/>
</dbReference>
<gene>
    <name evidence="1" type="ORF">CMUST_15360</name>
</gene>
<evidence type="ECO:0000313" key="2">
    <source>
        <dbReference type="Proteomes" id="UP000035199"/>
    </source>
</evidence>
<evidence type="ECO:0000313" key="1">
    <source>
        <dbReference type="EMBL" id="AKK07361.1"/>
    </source>
</evidence>